<protein>
    <submittedName>
        <fullName evidence="1">Uncharacterized protein</fullName>
    </submittedName>
</protein>
<name>A0A1A0QSH9_9MYCO</name>
<dbReference type="Proteomes" id="UP000192772">
    <property type="component" value="Unassembled WGS sequence"/>
</dbReference>
<accession>A0A1X0CP57</accession>
<proteinExistence type="predicted"/>
<evidence type="ECO:0000313" key="1">
    <source>
        <dbReference type="EMBL" id="ORA61855.1"/>
    </source>
</evidence>
<dbReference type="EMBL" id="MVHP01000030">
    <property type="protein sequence ID" value="ORA61855.1"/>
    <property type="molecule type" value="Genomic_DNA"/>
</dbReference>
<dbReference type="AlphaFoldDB" id="A0A1A0QSH9"/>
<gene>
    <name evidence="1" type="ORF">BST23_21010</name>
</gene>
<organism evidence="1 2">
    <name type="scientific">Mycolicibacterium elephantis</name>
    <dbReference type="NCBI Taxonomy" id="81858"/>
    <lineage>
        <taxon>Bacteria</taxon>
        <taxon>Bacillati</taxon>
        <taxon>Actinomycetota</taxon>
        <taxon>Actinomycetes</taxon>
        <taxon>Mycobacteriales</taxon>
        <taxon>Mycobacteriaceae</taxon>
        <taxon>Mycolicibacterium</taxon>
    </lineage>
</organism>
<comment type="caution">
    <text evidence="1">The sequence shown here is derived from an EMBL/GenBank/DDBJ whole genome shotgun (WGS) entry which is preliminary data.</text>
</comment>
<reference evidence="1 2" key="1">
    <citation type="submission" date="2017-02" db="EMBL/GenBank/DDBJ databases">
        <title>The new phylogeny of genus Mycobacterium.</title>
        <authorList>
            <person name="Tortoli E."/>
            <person name="Trovato A."/>
            <person name="Cirillo D.M."/>
        </authorList>
    </citation>
    <scope>NUCLEOTIDE SEQUENCE [LARGE SCALE GENOMIC DNA]</scope>
    <source>
        <strain evidence="1 2">FI-09383</strain>
    </source>
</reference>
<evidence type="ECO:0000313" key="2">
    <source>
        <dbReference type="Proteomes" id="UP000192772"/>
    </source>
</evidence>
<sequence>MQQVVGIAAFAAAAAEGGSVTAVAAGAADGLSGSAVGAKKICENVEDGAYGVVLDVDCDAAVAASSACARQGIEASTAIATVAALDASWHNESGEPQGEGIAQIEAEDLTAVAAVATATAAATRAE</sequence>
<accession>A0A1A0QSH9</accession>